<proteinExistence type="predicted"/>
<gene>
    <name evidence="1" type="ORF">LCGC14_0910970</name>
</gene>
<dbReference type="AlphaFoldDB" id="A0A0F9RCK1"/>
<evidence type="ECO:0000313" key="1">
    <source>
        <dbReference type="EMBL" id="KKN22831.1"/>
    </source>
</evidence>
<name>A0A0F9RCK1_9ZZZZ</name>
<reference evidence="1" key="1">
    <citation type="journal article" date="2015" name="Nature">
        <title>Complex archaea that bridge the gap between prokaryotes and eukaryotes.</title>
        <authorList>
            <person name="Spang A."/>
            <person name="Saw J.H."/>
            <person name="Jorgensen S.L."/>
            <person name="Zaremba-Niedzwiedzka K."/>
            <person name="Martijn J."/>
            <person name="Lind A.E."/>
            <person name="van Eijk R."/>
            <person name="Schleper C."/>
            <person name="Guy L."/>
            <person name="Ettema T.J."/>
        </authorList>
    </citation>
    <scope>NUCLEOTIDE SEQUENCE</scope>
</reference>
<protein>
    <submittedName>
        <fullName evidence="1">Uncharacterized protein</fullName>
    </submittedName>
</protein>
<organism evidence="1">
    <name type="scientific">marine sediment metagenome</name>
    <dbReference type="NCBI Taxonomy" id="412755"/>
    <lineage>
        <taxon>unclassified sequences</taxon>
        <taxon>metagenomes</taxon>
        <taxon>ecological metagenomes</taxon>
    </lineage>
</organism>
<accession>A0A0F9RCK1</accession>
<sequence>MKKKKYFPLLQSLNGRSAIDLKPLEDLRRKMQMIRMVSLDVLTILKKDYQIEGSEQMFSRAMCGRALFSNETNNALKKIL</sequence>
<dbReference type="EMBL" id="LAZR01003026">
    <property type="protein sequence ID" value="KKN22831.1"/>
    <property type="molecule type" value="Genomic_DNA"/>
</dbReference>
<comment type="caution">
    <text evidence="1">The sequence shown here is derived from an EMBL/GenBank/DDBJ whole genome shotgun (WGS) entry which is preliminary data.</text>
</comment>